<dbReference type="AlphaFoldDB" id="A0AA89BKW2"/>
<evidence type="ECO:0000256" key="3">
    <source>
        <dbReference type="ARBA" id="ARBA00023295"/>
    </source>
</evidence>
<dbReference type="EMBL" id="JAVXUP010000055">
    <property type="protein sequence ID" value="KAK3040382.1"/>
    <property type="molecule type" value="Genomic_DNA"/>
</dbReference>
<dbReference type="Gene3D" id="3.20.20.80">
    <property type="entry name" value="Glycosidases"/>
    <property type="match status" value="1"/>
</dbReference>
<protein>
    <recommendedName>
        <fullName evidence="7">Glucan endo-1,3-beta-D-glucosidase</fullName>
    </recommendedName>
</protein>
<evidence type="ECO:0000313" key="6">
    <source>
        <dbReference type="Proteomes" id="UP001188597"/>
    </source>
</evidence>
<evidence type="ECO:0000256" key="4">
    <source>
        <dbReference type="RuleBase" id="RU004335"/>
    </source>
</evidence>
<accession>A0AA89BKW2</accession>
<dbReference type="SUPFAM" id="SSF51445">
    <property type="entry name" value="(Trans)glycosidases"/>
    <property type="match status" value="1"/>
</dbReference>
<dbReference type="InterPro" id="IPR017853">
    <property type="entry name" value="GH"/>
</dbReference>
<reference evidence="5" key="1">
    <citation type="submission" date="2022-12" db="EMBL/GenBank/DDBJ databases">
        <title>Draft genome assemblies for two species of Escallonia (Escalloniales).</title>
        <authorList>
            <person name="Chanderbali A."/>
            <person name="Dervinis C."/>
            <person name="Anghel I."/>
            <person name="Soltis D."/>
            <person name="Soltis P."/>
            <person name="Zapata F."/>
        </authorList>
    </citation>
    <scope>NUCLEOTIDE SEQUENCE</scope>
    <source>
        <strain evidence="5">UCBG64.0493</strain>
        <tissue evidence="5">Leaf</tissue>
    </source>
</reference>
<dbReference type="Proteomes" id="UP001188597">
    <property type="component" value="Unassembled WGS sequence"/>
</dbReference>
<organism evidence="5 6">
    <name type="scientific">Escallonia herrerae</name>
    <dbReference type="NCBI Taxonomy" id="1293975"/>
    <lineage>
        <taxon>Eukaryota</taxon>
        <taxon>Viridiplantae</taxon>
        <taxon>Streptophyta</taxon>
        <taxon>Embryophyta</taxon>
        <taxon>Tracheophyta</taxon>
        <taxon>Spermatophyta</taxon>
        <taxon>Magnoliopsida</taxon>
        <taxon>eudicotyledons</taxon>
        <taxon>Gunneridae</taxon>
        <taxon>Pentapetalae</taxon>
        <taxon>asterids</taxon>
        <taxon>campanulids</taxon>
        <taxon>Escalloniales</taxon>
        <taxon>Escalloniaceae</taxon>
        <taxon>Escallonia</taxon>
    </lineage>
</organism>
<proteinExistence type="inferred from homology"/>
<sequence length="163" mass="17847">MSPQFLPLPSVLISASRITSLVLMVPSTTSPLISCYWGCEIVITKFSHECSNRHHGSEDRGVCYGTDGNNLPSYADVVNLYKKYGISNVRLFDPNPDALEPLRGKVINVALGVMNLDIPLLADSWVADFVSRFHDMPFSYISVGNLAIPGEYAVNVAPAMQNI</sequence>
<dbReference type="InterPro" id="IPR044965">
    <property type="entry name" value="Glyco_hydro_17_plant"/>
</dbReference>
<evidence type="ECO:0008006" key="7">
    <source>
        <dbReference type="Google" id="ProtNLM"/>
    </source>
</evidence>
<dbReference type="InterPro" id="IPR000490">
    <property type="entry name" value="Glyco_hydro_17"/>
</dbReference>
<gene>
    <name evidence="5" type="ORF">RJ639_026787</name>
</gene>
<keyword evidence="6" id="KW-1185">Reference proteome</keyword>
<evidence type="ECO:0000256" key="2">
    <source>
        <dbReference type="ARBA" id="ARBA00022801"/>
    </source>
</evidence>
<evidence type="ECO:0000313" key="5">
    <source>
        <dbReference type="EMBL" id="KAK3040382.1"/>
    </source>
</evidence>
<dbReference type="GO" id="GO:0005975">
    <property type="term" value="P:carbohydrate metabolic process"/>
    <property type="evidence" value="ECO:0007669"/>
    <property type="project" value="InterPro"/>
</dbReference>
<comment type="caution">
    <text evidence="5">The sequence shown here is derived from an EMBL/GenBank/DDBJ whole genome shotgun (WGS) entry which is preliminary data.</text>
</comment>
<dbReference type="GO" id="GO:0004553">
    <property type="term" value="F:hydrolase activity, hydrolyzing O-glycosyl compounds"/>
    <property type="evidence" value="ECO:0007669"/>
    <property type="project" value="InterPro"/>
</dbReference>
<evidence type="ECO:0000256" key="1">
    <source>
        <dbReference type="ARBA" id="ARBA00008773"/>
    </source>
</evidence>
<keyword evidence="2" id="KW-0378">Hydrolase</keyword>
<comment type="similarity">
    <text evidence="1 4">Belongs to the glycosyl hydrolase 17 family.</text>
</comment>
<dbReference type="Pfam" id="PF00332">
    <property type="entry name" value="Glyco_hydro_17"/>
    <property type="match status" value="1"/>
</dbReference>
<name>A0AA89BKW2_9ASTE</name>
<dbReference type="PANTHER" id="PTHR32227">
    <property type="entry name" value="GLUCAN ENDO-1,3-BETA-GLUCOSIDASE BG1-RELATED-RELATED"/>
    <property type="match status" value="1"/>
</dbReference>
<keyword evidence="3" id="KW-0326">Glycosidase</keyword>